<dbReference type="Proteomes" id="UP001303473">
    <property type="component" value="Unassembled WGS sequence"/>
</dbReference>
<sequence length="281" mass="31984">MAQPGFAFHFWERVEPASSSIFNIDCRGTNYPYDVVSQAWRDIPAVYFPRRTPPNSTIHYKIQREAYRGLPPVALDGKKPDVIVIRLQNLPPPQPGQGQLAEERDVLWIECKAPNHDKPGDWKDAIKEAELRLEVAHPDRMVFLIVAVGLKWIPFVWNPELNIALATAQQQGRAQLAANLQAQIDQASPLRLVYDNRQGAWGLDPRLHMIHPTLLQGHQRHVLRGAQGEWFVDTAAAYTLDYWTLDQNTGQPAYQNDAQLLENLFTVVQNTAYNTLLIKLK</sequence>
<comment type="caution">
    <text evidence="1">The sequence shown here is derived from an EMBL/GenBank/DDBJ whole genome shotgun (WGS) entry which is preliminary data.</text>
</comment>
<keyword evidence="2" id="KW-1185">Reference proteome</keyword>
<proteinExistence type="predicted"/>
<gene>
    <name evidence="1" type="ORF">QBC46DRAFT_453779</name>
</gene>
<dbReference type="AlphaFoldDB" id="A0AAN6RZN2"/>
<organism evidence="1 2">
    <name type="scientific">Diplogelasinospora grovesii</name>
    <dbReference type="NCBI Taxonomy" id="303347"/>
    <lineage>
        <taxon>Eukaryota</taxon>
        <taxon>Fungi</taxon>
        <taxon>Dikarya</taxon>
        <taxon>Ascomycota</taxon>
        <taxon>Pezizomycotina</taxon>
        <taxon>Sordariomycetes</taxon>
        <taxon>Sordariomycetidae</taxon>
        <taxon>Sordariales</taxon>
        <taxon>Diplogelasinosporaceae</taxon>
        <taxon>Diplogelasinospora</taxon>
    </lineage>
</organism>
<dbReference type="EMBL" id="MU853945">
    <property type="protein sequence ID" value="KAK3935029.1"/>
    <property type="molecule type" value="Genomic_DNA"/>
</dbReference>
<evidence type="ECO:0000313" key="2">
    <source>
        <dbReference type="Proteomes" id="UP001303473"/>
    </source>
</evidence>
<name>A0AAN6RZN2_9PEZI</name>
<evidence type="ECO:0000313" key="1">
    <source>
        <dbReference type="EMBL" id="KAK3935029.1"/>
    </source>
</evidence>
<protein>
    <submittedName>
        <fullName evidence="1">Uncharacterized protein</fullName>
    </submittedName>
</protein>
<reference evidence="2" key="1">
    <citation type="journal article" date="2023" name="Mol. Phylogenet. Evol.">
        <title>Genome-scale phylogeny and comparative genomics of the fungal order Sordariales.</title>
        <authorList>
            <person name="Hensen N."/>
            <person name="Bonometti L."/>
            <person name="Westerberg I."/>
            <person name="Brannstrom I.O."/>
            <person name="Guillou S."/>
            <person name="Cros-Aarteil S."/>
            <person name="Calhoun S."/>
            <person name="Haridas S."/>
            <person name="Kuo A."/>
            <person name="Mondo S."/>
            <person name="Pangilinan J."/>
            <person name="Riley R."/>
            <person name="LaButti K."/>
            <person name="Andreopoulos B."/>
            <person name="Lipzen A."/>
            <person name="Chen C."/>
            <person name="Yan M."/>
            <person name="Daum C."/>
            <person name="Ng V."/>
            <person name="Clum A."/>
            <person name="Steindorff A."/>
            <person name="Ohm R.A."/>
            <person name="Martin F."/>
            <person name="Silar P."/>
            <person name="Natvig D.O."/>
            <person name="Lalanne C."/>
            <person name="Gautier V."/>
            <person name="Ament-Velasquez S.L."/>
            <person name="Kruys A."/>
            <person name="Hutchinson M.I."/>
            <person name="Powell A.J."/>
            <person name="Barry K."/>
            <person name="Miller A.N."/>
            <person name="Grigoriev I.V."/>
            <person name="Debuchy R."/>
            <person name="Gladieux P."/>
            <person name="Hiltunen Thoren M."/>
            <person name="Johannesson H."/>
        </authorList>
    </citation>
    <scope>NUCLEOTIDE SEQUENCE [LARGE SCALE GENOMIC DNA]</scope>
    <source>
        <strain evidence="2">CBS 340.73</strain>
    </source>
</reference>
<accession>A0AAN6RZN2</accession>